<dbReference type="GO" id="GO:0016705">
    <property type="term" value="F:oxidoreductase activity, acting on paired donors, with incorporation or reduction of molecular oxygen"/>
    <property type="evidence" value="ECO:0007669"/>
    <property type="project" value="InterPro"/>
</dbReference>
<dbReference type="InterPro" id="IPR002403">
    <property type="entry name" value="Cyt_P450_E_grp-IV"/>
</dbReference>
<keyword evidence="5 6" id="KW-0349">Heme</keyword>
<dbReference type="GO" id="GO:0004497">
    <property type="term" value="F:monooxygenase activity"/>
    <property type="evidence" value="ECO:0007669"/>
    <property type="project" value="UniProtKB-KW"/>
</dbReference>
<dbReference type="GO" id="GO:0005506">
    <property type="term" value="F:iron ion binding"/>
    <property type="evidence" value="ECO:0007669"/>
    <property type="project" value="InterPro"/>
</dbReference>
<sequence length="256" mass="29733">MESYGRYCVKRRLDEINSGTYTGARKDLLAKFFDIYAEKGEKVDFKLADIEQEAYIALFAGSDTTAIAFRAIIYYLLKNPLCYHEVIREIDEAYKNGLFTPNIRYTDATTHLPYFSACCKESMRLWPSVSMLLPRHVPPGGCEIAGKFIPEGYRVGMNAGVLHYNKDIFGADADQFNPNRWFTENAKNMDRYMFQFGMGPRTCIGKNISFSQIWKLLPQLFRTFEFELATPDLEWQTTNYFLNKQKNLEVIARLRF</sequence>
<dbReference type="Proteomes" id="UP000258309">
    <property type="component" value="Unassembled WGS sequence"/>
</dbReference>
<dbReference type="AlphaFoldDB" id="A0A3E2HLK9"/>
<dbReference type="Pfam" id="PF00067">
    <property type="entry name" value="p450"/>
    <property type="match status" value="1"/>
</dbReference>
<keyword evidence="6" id="KW-0560">Oxidoreductase</keyword>
<dbReference type="GO" id="GO:0020037">
    <property type="term" value="F:heme binding"/>
    <property type="evidence" value="ECO:0007669"/>
    <property type="project" value="InterPro"/>
</dbReference>
<reference evidence="7 8" key="1">
    <citation type="submission" date="2018-05" db="EMBL/GenBank/DDBJ databases">
        <title>Draft genome sequence of Scytalidium lignicola DSM 105466, a ubiquitous saprotrophic fungus.</title>
        <authorList>
            <person name="Buettner E."/>
            <person name="Gebauer A.M."/>
            <person name="Hofrichter M."/>
            <person name="Liers C."/>
            <person name="Kellner H."/>
        </authorList>
    </citation>
    <scope>NUCLEOTIDE SEQUENCE [LARGE SCALE GENOMIC DNA]</scope>
    <source>
        <strain evidence="7 8">DSM 105466</strain>
    </source>
</reference>
<evidence type="ECO:0000313" key="7">
    <source>
        <dbReference type="EMBL" id="RFU33931.1"/>
    </source>
</evidence>
<dbReference type="PROSITE" id="PS00086">
    <property type="entry name" value="CYTOCHROME_P450"/>
    <property type="match status" value="1"/>
</dbReference>
<dbReference type="InterPro" id="IPR017972">
    <property type="entry name" value="Cyt_P450_CS"/>
</dbReference>
<evidence type="ECO:0000256" key="5">
    <source>
        <dbReference type="PIRSR" id="PIRSR602403-1"/>
    </source>
</evidence>
<dbReference type="InterPro" id="IPR001128">
    <property type="entry name" value="Cyt_P450"/>
</dbReference>
<feature type="binding site" description="axial binding residue" evidence="5">
    <location>
        <position position="203"/>
    </location>
    <ligand>
        <name>heme</name>
        <dbReference type="ChEBI" id="CHEBI:30413"/>
    </ligand>
    <ligandPart>
        <name>Fe</name>
        <dbReference type="ChEBI" id="CHEBI:18248"/>
    </ligandPart>
</feature>
<dbReference type="STRING" id="5539.A0A3E2HLK9"/>
<proteinExistence type="inferred from homology"/>
<dbReference type="InterPro" id="IPR050121">
    <property type="entry name" value="Cytochrome_P450_monoxygenase"/>
</dbReference>
<feature type="non-terminal residue" evidence="7">
    <location>
        <position position="256"/>
    </location>
</feature>
<gene>
    <name evidence="7" type="ORF">B7463_g2447</name>
</gene>
<protein>
    <recommendedName>
        <fullName evidence="9">Cytochrome P450</fullName>
    </recommendedName>
</protein>
<dbReference type="SUPFAM" id="SSF48264">
    <property type="entry name" value="Cytochrome P450"/>
    <property type="match status" value="1"/>
</dbReference>
<accession>A0A3E2HLK9</accession>
<dbReference type="Gene3D" id="1.10.630.10">
    <property type="entry name" value="Cytochrome P450"/>
    <property type="match status" value="1"/>
</dbReference>
<organism evidence="7 8">
    <name type="scientific">Scytalidium lignicola</name>
    <name type="common">Hyphomycete</name>
    <dbReference type="NCBI Taxonomy" id="5539"/>
    <lineage>
        <taxon>Eukaryota</taxon>
        <taxon>Fungi</taxon>
        <taxon>Dikarya</taxon>
        <taxon>Ascomycota</taxon>
        <taxon>Pezizomycotina</taxon>
        <taxon>Leotiomycetes</taxon>
        <taxon>Leotiomycetes incertae sedis</taxon>
        <taxon>Scytalidium</taxon>
    </lineage>
</organism>
<evidence type="ECO:0000256" key="4">
    <source>
        <dbReference type="ARBA" id="ARBA00023004"/>
    </source>
</evidence>
<evidence type="ECO:0000256" key="1">
    <source>
        <dbReference type="ARBA" id="ARBA00001971"/>
    </source>
</evidence>
<evidence type="ECO:0000256" key="6">
    <source>
        <dbReference type="RuleBase" id="RU000461"/>
    </source>
</evidence>
<comment type="similarity">
    <text evidence="2 6">Belongs to the cytochrome P450 family.</text>
</comment>
<dbReference type="PANTHER" id="PTHR24305">
    <property type="entry name" value="CYTOCHROME P450"/>
    <property type="match status" value="1"/>
</dbReference>
<keyword evidence="8" id="KW-1185">Reference proteome</keyword>
<dbReference type="PRINTS" id="PR00465">
    <property type="entry name" value="EP450IV"/>
</dbReference>
<name>A0A3E2HLK9_SCYLI</name>
<comment type="caution">
    <text evidence="7">The sequence shown here is derived from an EMBL/GenBank/DDBJ whole genome shotgun (WGS) entry which is preliminary data.</text>
</comment>
<dbReference type="EMBL" id="NCSJ02000028">
    <property type="protein sequence ID" value="RFU33931.1"/>
    <property type="molecule type" value="Genomic_DNA"/>
</dbReference>
<keyword evidence="3 5" id="KW-0479">Metal-binding</keyword>
<keyword evidence="6" id="KW-0503">Monooxygenase</keyword>
<evidence type="ECO:0000313" key="8">
    <source>
        <dbReference type="Proteomes" id="UP000258309"/>
    </source>
</evidence>
<feature type="non-terminal residue" evidence="7">
    <location>
        <position position="1"/>
    </location>
</feature>
<dbReference type="InterPro" id="IPR036396">
    <property type="entry name" value="Cyt_P450_sf"/>
</dbReference>
<evidence type="ECO:0008006" key="9">
    <source>
        <dbReference type="Google" id="ProtNLM"/>
    </source>
</evidence>
<evidence type="ECO:0000256" key="3">
    <source>
        <dbReference type="ARBA" id="ARBA00022723"/>
    </source>
</evidence>
<dbReference type="OrthoDB" id="3934656at2759"/>
<comment type="cofactor">
    <cofactor evidence="1 5">
        <name>heme</name>
        <dbReference type="ChEBI" id="CHEBI:30413"/>
    </cofactor>
</comment>
<evidence type="ECO:0000256" key="2">
    <source>
        <dbReference type="ARBA" id="ARBA00010617"/>
    </source>
</evidence>
<dbReference type="PANTHER" id="PTHR24305:SF229">
    <property type="entry name" value="P450, PUTATIVE (EUROFUNG)-RELATED"/>
    <property type="match status" value="1"/>
</dbReference>
<dbReference type="OMA" id="YHEVIRE"/>
<dbReference type="PRINTS" id="PR00385">
    <property type="entry name" value="P450"/>
</dbReference>
<keyword evidence="4 5" id="KW-0408">Iron</keyword>